<evidence type="ECO:0000256" key="6">
    <source>
        <dbReference type="ARBA" id="ARBA00023143"/>
    </source>
</evidence>
<dbReference type="GO" id="GO:0005576">
    <property type="term" value="C:extracellular region"/>
    <property type="evidence" value="ECO:0007669"/>
    <property type="project" value="UniProtKB-SubCell"/>
</dbReference>
<dbReference type="InterPro" id="IPR002371">
    <property type="entry name" value="FlgK"/>
</dbReference>
<dbReference type="Pfam" id="PF22638">
    <property type="entry name" value="FlgK_D1"/>
    <property type="match status" value="1"/>
</dbReference>
<keyword evidence="5" id="KW-0964">Secreted</keyword>
<dbReference type="InterPro" id="IPR053927">
    <property type="entry name" value="FlgK_helical"/>
</dbReference>
<keyword evidence="9" id="KW-0282">Flagellum</keyword>
<evidence type="ECO:0000259" key="8">
    <source>
        <dbReference type="Pfam" id="PF22638"/>
    </source>
</evidence>
<evidence type="ECO:0000256" key="5">
    <source>
        <dbReference type="ARBA" id="ARBA00022525"/>
    </source>
</evidence>
<comment type="subcellular location">
    <subcellularLocation>
        <location evidence="1">Bacterial flagellum</location>
    </subcellularLocation>
    <subcellularLocation>
        <location evidence="2">Secreted</location>
    </subcellularLocation>
</comment>
<dbReference type="SUPFAM" id="SSF64518">
    <property type="entry name" value="Phase 1 flagellin"/>
    <property type="match status" value="1"/>
</dbReference>
<evidence type="ECO:0000256" key="4">
    <source>
        <dbReference type="ARBA" id="ARBA00016244"/>
    </source>
</evidence>
<dbReference type="AlphaFoldDB" id="W4V2S3"/>
<sequence>MHQINHLGAQLDKLQEDLNRQIMLRIKEINGITEQIAELNVKIMREEVCGDNANDYRDQRNLLLDNLSKLANFEFTEMQNGDIQVTLGGHILVTKGEQINLVAGKSDINKMFYVPKIEGEDIEVPVKSGILKGLLESRGDVSGSIEGIANPSSTPIPSSVNIVSDLKMRLNILVNSLVTQVNDLHKSGKTLGNPPSDGEDFFVAINPAYPLEMGNIKLNDNLADLDNIVASKSGASGDNTIALAIANLRDARTITDVSGMVSLDDYYQTIILIVGTGGSEAEKTAENQRTLVNSAEGQRQSIMGVSMDEEMSNMMKYKFAYSASSRTINVIDDMLETIITRMGLVGR</sequence>
<evidence type="ECO:0000256" key="2">
    <source>
        <dbReference type="ARBA" id="ARBA00004613"/>
    </source>
</evidence>
<dbReference type="NCBIfam" id="TIGR02492">
    <property type="entry name" value="flgK_ends"/>
    <property type="match status" value="1"/>
</dbReference>
<comment type="similarity">
    <text evidence="3">Belongs to the flagella basal body rod proteins family.</text>
</comment>
<dbReference type="GO" id="GO:0044780">
    <property type="term" value="P:bacterial-type flagellum assembly"/>
    <property type="evidence" value="ECO:0007669"/>
    <property type="project" value="InterPro"/>
</dbReference>
<feature type="domain" description="Flagellar basal-body/hook protein C-terminal" evidence="7">
    <location>
        <begin position="303"/>
        <end position="340"/>
    </location>
</feature>
<dbReference type="GO" id="GO:0005198">
    <property type="term" value="F:structural molecule activity"/>
    <property type="evidence" value="ECO:0007669"/>
    <property type="project" value="InterPro"/>
</dbReference>
<keyword evidence="9" id="KW-0966">Cell projection</keyword>
<dbReference type="PANTHER" id="PTHR30033:SF2">
    <property type="entry name" value="FLAGELLAR HOOK PROTEIN"/>
    <property type="match status" value="1"/>
</dbReference>
<name>W4V2S3_9FIRM</name>
<dbReference type="Proteomes" id="UP000019109">
    <property type="component" value="Unassembled WGS sequence"/>
</dbReference>
<accession>W4V2S3</accession>
<dbReference type="InterPro" id="IPR010930">
    <property type="entry name" value="Flg_bb/hook_C_dom"/>
</dbReference>
<gene>
    <name evidence="9" type="ORF">JCM21531_1173</name>
</gene>
<keyword evidence="9" id="KW-0969">Cilium</keyword>
<reference evidence="9" key="1">
    <citation type="journal article" date="2014" name="Genome Announc.">
        <title>Draft Genome Sequence of Clostridium straminisolvens Strain JCM 21531T, Isolated from a Cellulose-Degrading Bacterial Community.</title>
        <authorList>
            <person name="Yuki M."/>
            <person name="Oshima K."/>
            <person name="Suda W."/>
            <person name="Sakamoto M."/>
            <person name="Kitamura K."/>
            <person name="Iida T."/>
            <person name="Hattori M."/>
            <person name="Ohkuma M."/>
        </authorList>
    </citation>
    <scope>NUCLEOTIDE SEQUENCE [LARGE SCALE GENOMIC DNA]</scope>
    <source>
        <strain evidence="9">JCM 21531</strain>
    </source>
</reference>
<dbReference type="EMBL" id="BAVR01000010">
    <property type="protein sequence ID" value="GAE87775.1"/>
    <property type="molecule type" value="Genomic_DNA"/>
</dbReference>
<evidence type="ECO:0000259" key="7">
    <source>
        <dbReference type="Pfam" id="PF06429"/>
    </source>
</evidence>
<feature type="domain" description="Flagellar hook-associated protein FlgK helical" evidence="8">
    <location>
        <begin position="2"/>
        <end position="202"/>
    </location>
</feature>
<dbReference type="Pfam" id="PF06429">
    <property type="entry name" value="Flg_bbr_C"/>
    <property type="match status" value="1"/>
</dbReference>
<evidence type="ECO:0000313" key="9">
    <source>
        <dbReference type="EMBL" id="GAE87775.1"/>
    </source>
</evidence>
<keyword evidence="6" id="KW-0975">Bacterial flagellum</keyword>
<evidence type="ECO:0000256" key="1">
    <source>
        <dbReference type="ARBA" id="ARBA00004365"/>
    </source>
</evidence>
<protein>
    <recommendedName>
        <fullName evidence="4">Flagellar hook-associated protein 1</fullName>
    </recommendedName>
</protein>
<dbReference type="GO" id="GO:0009424">
    <property type="term" value="C:bacterial-type flagellum hook"/>
    <property type="evidence" value="ECO:0007669"/>
    <property type="project" value="InterPro"/>
</dbReference>
<dbReference type="PANTHER" id="PTHR30033">
    <property type="entry name" value="FLAGELLAR HOOK-ASSOCIATED PROTEIN 1"/>
    <property type="match status" value="1"/>
</dbReference>
<comment type="caution">
    <text evidence="9">The sequence shown here is derived from an EMBL/GenBank/DDBJ whole genome shotgun (WGS) entry which is preliminary data.</text>
</comment>
<proteinExistence type="inferred from homology"/>
<evidence type="ECO:0000313" key="10">
    <source>
        <dbReference type="Proteomes" id="UP000019109"/>
    </source>
</evidence>
<dbReference type="STRING" id="1294263.JCM21531_1173"/>
<keyword evidence="10" id="KW-1185">Reference proteome</keyword>
<organism evidence="9 10">
    <name type="scientific">Acetivibrio straminisolvens JCM 21531</name>
    <dbReference type="NCBI Taxonomy" id="1294263"/>
    <lineage>
        <taxon>Bacteria</taxon>
        <taxon>Bacillati</taxon>
        <taxon>Bacillota</taxon>
        <taxon>Clostridia</taxon>
        <taxon>Eubacteriales</taxon>
        <taxon>Oscillospiraceae</taxon>
        <taxon>Acetivibrio</taxon>
    </lineage>
</organism>
<evidence type="ECO:0000256" key="3">
    <source>
        <dbReference type="ARBA" id="ARBA00009677"/>
    </source>
</evidence>